<evidence type="ECO:0000313" key="3">
    <source>
        <dbReference type="Proteomes" id="UP000615446"/>
    </source>
</evidence>
<dbReference type="InterPro" id="IPR001623">
    <property type="entry name" value="DnaJ_domain"/>
</dbReference>
<dbReference type="InterPro" id="IPR036869">
    <property type="entry name" value="J_dom_sf"/>
</dbReference>
<reference evidence="2" key="1">
    <citation type="submission" date="2019-10" db="EMBL/GenBank/DDBJ databases">
        <title>Conservation and host-specific expression of non-tandemly repeated heterogenous ribosome RNA gene in arbuscular mycorrhizal fungi.</title>
        <authorList>
            <person name="Maeda T."/>
            <person name="Kobayashi Y."/>
            <person name="Nakagawa T."/>
            <person name="Ezawa T."/>
            <person name="Yamaguchi K."/>
            <person name="Bino T."/>
            <person name="Nishimoto Y."/>
            <person name="Shigenobu S."/>
            <person name="Kawaguchi M."/>
        </authorList>
    </citation>
    <scope>NUCLEOTIDE SEQUENCE</scope>
    <source>
        <strain evidence="2">HR1</strain>
    </source>
</reference>
<dbReference type="PRINTS" id="PR00625">
    <property type="entry name" value="JDOMAIN"/>
</dbReference>
<comment type="caution">
    <text evidence="2">The sequence shown here is derived from an EMBL/GenBank/DDBJ whole genome shotgun (WGS) entry which is preliminary data.</text>
</comment>
<evidence type="ECO:0000259" key="1">
    <source>
        <dbReference type="PROSITE" id="PS50076"/>
    </source>
</evidence>
<dbReference type="Proteomes" id="UP000615446">
    <property type="component" value="Unassembled WGS sequence"/>
</dbReference>
<dbReference type="EMBL" id="BLAL01000208">
    <property type="protein sequence ID" value="GES91864.1"/>
    <property type="molecule type" value="Genomic_DNA"/>
</dbReference>
<protein>
    <submittedName>
        <fullName evidence="2">Molecular chaperone DnaJ</fullName>
    </submittedName>
</protein>
<dbReference type="PROSITE" id="PS50076">
    <property type="entry name" value="DNAJ_2"/>
    <property type="match status" value="1"/>
</dbReference>
<dbReference type="PANTHER" id="PTHR44094:SF8">
    <property type="entry name" value="DNAJ HEAT SHOCK N-TERMINAL DOMAIN-CONTAINING PROTEIN-RELATED"/>
    <property type="match status" value="1"/>
</dbReference>
<organism evidence="2 3">
    <name type="scientific">Rhizophagus clarus</name>
    <dbReference type="NCBI Taxonomy" id="94130"/>
    <lineage>
        <taxon>Eukaryota</taxon>
        <taxon>Fungi</taxon>
        <taxon>Fungi incertae sedis</taxon>
        <taxon>Mucoromycota</taxon>
        <taxon>Glomeromycotina</taxon>
        <taxon>Glomeromycetes</taxon>
        <taxon>Glomerales</taxon>
        <taxon>Glomeraceae</taxon>
        <taxon>Rhizophagus</taxon>
    </lineage>
</organism>
<dbReference type="AlphaFoldDB" id="A0A8H3QWI1"/>
<dbReference type="SUPFAM" id="SSF46565">
    <property type="entry name" value="Chaperone J-domain"/>
    <property type="match status" value="1"/>
</dbReference>
<proteinExistence type="predicted"/>
<dbReference type="InterPro" id="IPR052423">
    <property type="entry name" value="EMIR"/>
</dbReference>
<dbReference type="SMART" id="SM00271">
    <property type="entry name" value="DnaJ"/>
    <property type="match status" value="1"/>
</dbReference>
<gene>
    <name evidence="2" type="ORF">RCL2_001866600</name>
</gene>
<dbReference type="PANTHER" id="PTHR44094">
    <property type="entry name" value="DNAJ HEAT SHOCK N-TERMINAL DOMAIN-CONTAINING PROTEIN"/>
    <property type="match status" value="1"/>
</dbReference>
<feature type="domain" description="J" evidence="1">
    <location>
        <begin position="57"/>
        <end position="120"/>
    </location>
</feature>
<dbReference type="OrthoDB" id="436519at2759"/>
<dbReference type="InterPro" id="IPR026894">
    <property type="entry name" value="DnaJ_X"/>
</dbReference>
<dbReference type="CDD" id="cd06257">
    <property type="entry name" value="DnaJ"/>
    <property type="match status" value="1"/>
</dbReference>
<evidence type="ECO:0000313" key="2">
    <source>
        <dbReference type="EMBL" id="GES91864.1"/>
    </source>
</evidence>
<dbReference type="Pfam" id="PF00226">
    <property type="entry name" value="DnaJ"/>
    <property type="match status" value="1"/>
</dbReference>
<dbReference type="Gene3D" id="1.10.287.110">
    <property type="entry name" value="DnaJ domain"/>
    <property type="match status" value="1"/>
</dbReference>
<sequence length="289" mass="33742">MDLHEKLRENKRQLEYGEIDENEYNKRKKSLLNKWTDESKKTKKIEPIHVNKPKEMDLYEILKLKPNATKAEISSSYRKLAMKYHPDKNGGVETEEWGKISKAYKILADDNSRSLYDNYGTINNFLEGKASFNPHVGGELWQPYIGNLEIGLWLLSFMDNDELVNLASTEQKERRHVIRVSNIVRYLQDKLIRFPEKDESSKFEISLYEEAKKLSAEPNGRKLLSTLALLRKEINKLIWKLSKSEISSIARETCEKVLRDGNRSKGESDHLAKSMQLLGKVWLKIHYNI</sequence>
<accession>A0A8H3QWI1</accession>
<name>A0A8H3QWI1_9GLOM</name>
<dbReference type="Pfam" id="PF14308">
    <property type="entry name" value="DnaJ-X"/>
    <property type="match status" value="1"/>
</dbReference>